<protein>
    <submittedName>
        <fullName evidence="3">Putative DM4/DM12 family-like protein 24</fullName>
    </submittedName>
</protein>
<dbReference type="EMBL" id="JAHLQT010039184">
    <property type="protein sequence ID" value="KAG7156298.1"/>
    <property type="molecule type" value="Genomic_DNA"/>
</dbReference>
<evidence type="ECO:0000256" key="1">
    <source>
        <dbReference type="SAM" id="Phobius"/>
    </source>
</evidence>
<dbReference type="Pfam" id="PF07841">
    <property type="entry name" value="DM4_12"/>
    <property type="match status" value="1"/>
</dbReference>
<sequence>MSWTLKIVLVLVACLVTCASAGDDEEATNGLTRTVITVPVVNQTLGTEEKLVTIGQAGEKTPKLAWISFVDTRSWSDGLGVFFVQMITMTLISLSAIYIIHVLFLPNVEHRSLSWDLWGLLSSGWSGDDLGVLDRVINSTRLYPEKELEHLEYYDDHKYYGSQRHPRSVVDDVSFLTQVFKSIDTVESALDTMKVDHLACRELAVCHLQRIASKLPSLGLLLQVISPSISGMEKYREAQEAGAALEDCTLLYSECPTSLARFLKGDHTG</sequence>
<reference evidence="3" key="1">
    <citation type="journal article" date="2021" name="Sci. Adv.">
        <title>The American lobster genome reveals insights on longevity, neural, and immune adaptations.</title>
        <authorList>
            <person name="Polinski J.M."/>
            <person name="Zimin A.V."/>
            <person name="Clark K.F."/>
            <person name="Kohn A.B."/>
            <person name="Sadowski N."/>
            <person name="Timp W."/>
            <person name="Ptitsyn A."/>
            <person name="Khanna P."/>
            <person name="Romanova D.Y."/>
            <person name="Williams P."/>
            <person name="Greenwood S.J."/>
            <person name="Moroz L.L."/>
            <person name="Walt D.R."/>
            <person name="Bodnar A.G."/>
        </authorList>
    </citation>
    <scope>NUCLEOTIDE SEQUENCE</scope>
    <source>
        <strain evidence="3">GMGI-L3</strain>
    </source>
</reference>
<feature type="signal peptide" evidence="2">
    <location>
        <begin position="1"/>
        <end position="21"/>
    </location>
</feature>
<organism evidence="3 4">
    <name type="scientific">Homarus americanus</name>
    <name type="common">American lobster</name>
    <dbReference type="NCBI Taxonomy" id="6706"/>
    <lineage>
        <taxon>Eukaryota</taxon>
        <taxon>Metazoa</taxon>
        <taxon>Ecdysozoa</taxon>
        <taxon>Arthropoda</taxon>
        <taxon>Crustacea</taxon>
        <taxon>Multicrustacea</taxon>
        <taxon>Malacostraca</taxon>
        <taxon>Eumalacostraca</taxon>
        <taxon>Eucarida</taxon>
        <taxon>Decapoda</taxon>
        <taxon>Pleocyemata</taxon>
        <taxon>Astacidea</taxon>
        <taxon>Nephropoidea</taxon>
        <taxon>Nephropidae</taxon>
        <taxon>Homarus</taxon>
    </lineage>
</organism>
<accession>A0A8J5JKU3</accession>
<dbReference type="Proteomes" id="UP000747542">
    <property type="component" value="Unassembled WGS sequence"/>
</dbReference>
<evidence type="ECO:0000256" key="2">
    <source>
        <dbReference type="SAM" id="SignalP"/>
    </source>
</evidence>
<dbReference type="InterPro" id="IPR006631">
    <property type="entry name" value="DM4_12"/>
</dbReference>
<keyword evidence="2" id="KW-0732">Signal</keyword>
<dbReference type="AlphaFoldDB" id="A0A8J5JKU3"/>
<keyword evidence="1" id="KW-1133">Transmembrane helix</keyword>
<comment type="caution">
    <text evidence="3">The sequence shown here is derived from an EMBL/GenBank/DDBJ whole genome shotgun (WGS) entry which is preliminary data.</text>
</comment>
<evidence type="ECO:0000313" key="4">
    <source>
        <dbReference type="Proteomes" id="UP000747542"/>
    </source>
</evidence>
<name>A0A8J5JKU3_HOMAM</name>
<gene>
    <name evidence="3" type="ORF">Hamer_G006021</name>
</gene>
<proteinExistence type="predicted"/>
<keyword evidence="1" id="KW-0472">Membrane</keyword>
<feature type="chain" id="PRO_5035328076" evidence="2">
    <location>
        <begin position="22"/>
        <end position="269"/>
    </location>
</feature>
<keyword evidence="4" id="KW-1185">Reference proteome</keyword>
<keyword evidence="1" id="KW-0812">Transmembrane</keyword>
<evidence type="ECO:0000313" key="3">
    <source>
        <dbReference type="EMBL" id="KAG7156298.1"/>
    </source>
</evidence>
<feature type="transmembrane region" description="Helical" evidence="1">
    <location>
        <begin position="82"/>
        <end position="105"/>
    </location>
</feature>